<dbReference type="InterPro" id="IPR036318">
    <property type="entry name" value="FAD-bd_PCMH-like_sf"/>
</dbReference>
<keyword evidence="4" id="KW-1133">Transmembrane helix</keyword>
<dbReference type="InterPro" id="IPR005170">
    <property type="entry name" value="Transptr-assoc_dom"/>
</dbReference>
<keyword evidence="4" id="KW-0472">Membrane</keyword>
<gene>
    <name evidence="6" type="ORF">SAMN05421780_10956</name>
</gene>
<dbReference type="Pfam" id="PF00571">
    <property type="entry name" value="CBS"/>
    <property type="match status" value="1"/>
</dbReference>
<dbReference type="STRING" id="927664.SAMN05421780_10956"/>
<dbReference type="SUPFAM" id="SSF56176">
    <property type="entry name" value="FAD-binding/transporter-associated domain-like"/>
    <property type="match status" value="1"/>
</dbReference>
<proteinExistence type="predicted"/>
<keyword evidence="7" id="KW-1185">Reference proteome</keyword>
<dbReference type="OrthoDB" id="9798188at2"/>
<keyword evidence="1" id="KW-0677">Repeat</keyword>
<name>A0A1I1LNE6_9BACT</name>
<feature type="domain" description="CBS" evidence="5">
    <location>
        <begin position="278"/>
        <end position="338"/>
    </location>
</feature>
<keyword evidence="4" id="KW-0812">Transmembrane</keyword>
<dbReference type="PROSITE" id="PS51371">
    <property type="entry name" value="CBS"/>
    <property type="match status" value="1"/>
</dbReference>
<feature type="transmembrane region" description="Helical" evidence="4">
    <location>
        <begin position="6"/>
        <end position="28"/>
    </location>
</feature>
<dbReference type="InterPro" id="IPR016169">
    <property type="entry name" value="FAD-bd_PCMH_sub2"/>
</dbReference>
<evidence type="ECO:0000313" key="6">
    <source>
        <dbReference type="EMBL" id="SFC74581.1"/>
    </source>
</evidence>
<organism evidence="6 7">
    <name type="scientific">Flexibacter flexilis DSM 6793</name>
    <dbReference type="NCBI Taxonomy" id="927664"/>
    <lineage>
        <taxon>Bacteria</taxon>
        <taxon>Pseudomonadati</taxon>
        <taxon>Bacteroidota</taxon>
        <taxon>Cytophagia</taxon>
        <taxon>Cytophagales</taxon>
        <taxon>Flexibacteraceae</taxon>
        <taxon>Flexibacter</taxon>
    </lineage>
</organism>
<protein>
    <submittedName>
        <fullName evidence="6">Hemolysin, contains CBS domains</fullName>
    </submittedName>
</protein>
<dbReference type="SUPFAM" id="SSF54631">
    <property type="entry name" value="CBS-domain pair"/>
    <property type="match status" value="1"/>
</dbReference>
<dbReference type="PANTHER" id="PTHR22777:SF17">
    <property type="entry name" value="UPF0053 PROTEIN SLL0260"/>
    <property type="match status" value="1"/>
</dbReference>
<dbReference type="GO" id="GO:0050660">
    <property type="term" value="F:flavin adenine dinucleotide binding"/>
    <property type="evidence" value="ECO:0007669"/>
    <property type="project" value="InterPro"/>
</dbReference>
<dbReference type="PANTHER" id="PTHR22777">
    <property type="entry name" value="HEMOLYSIN-RELATED"/>
    <property type="match status" value="1"/>
</dbReference>
<dbReference type="GO" id="GO:0005886">
    <property type="term" value="C:plasma membrane"/>
    <property type="evidence" value="ECO:0007669"/>
    <property type="project" value="TreeGrafter"/>
</dbReference>
<dbReference type="CDD" id="cd04590">
    <property type="entry name" value="CBS_pair_CorC_HlyC_assoc"/>
    <property type="match status" value="1"/>
</dbReference>
<feature type="transmembrane region" description="Helical" evidence="4">
    <location>
        <begin position="133"/>
        <end position="152"/>
    </location>
</feature>
<dbReference type="SMART" id="SM01091">
    <property type="entry name" value="CorC_HlyC"/>
    <property type="match status" value="1"/>
</dbReference>
<dbReference type="EMBL" id="FOLE01000009">
    <property type="protein sequence ID" value="SFC74581.1"/>
    <property type="molecule type" value="Genomic_DNA"/>
</dbReference>
<keyword evidence="2 3" id="KW-0129">CBS domain</keyword>
<dbReference type="Gene3D" id="3.30.465.10">
    <property type="match status" value="1"/>
</dbReference>
<evidence type="ECO:0000256" key="3">
    <source>
        <dbReference type="PROSITE-ProRule" id="PRU00703"/>
    </source>
</evidence>
<dbReference type="Proteomes" id="UP000199514">
    <property type="component" value="Unassembled WGS sequence"/>
</dbReference>
<evidence type="ECO:0000256" key="4">
    <source>
        <dbReference type="SAM" id="Phobius"/>
    </source>
</evidence>
<feature type="transmembrane region" description="Helical" evidence="4">
    <location>
        <begin position="57"/>
        <end position="80"/>
    </location>
</feature>
<accession>A0A1I1LNE6</accession>
<dbReference type="InterPro" id="IPR044751">
    <property type="entry name" value="Ion_transp-like_CBS"/>
</dbReference>
<dbReference type="Pfam" id="PF03471">
    <property type="entry name" value="CorC_HlyC"/>
    <property type="match status" value="1"/>
</dbReference>
<evidence type="ECO:0000256" key="1">
    <source>
        <dbReference type="ARBA" id="ARBA00022737"/>
    </source>
</evidence>
<feature type="transmembrane region" description="Helical" evidence="4">
    <location>
        <begin position="100"/>
        <end position="121"/>
    </location>
</feature>
<evidence type="ECO:0000256" key="2">
    <source>
        <dbReference type="ARBA" id="ARBA00023122"/>
    </source>
</evidence>
<dbReference type="InterPro" id="IPR046342">
    <property type="entry name" value="CBS_dom_sf"/>
</dbReference>
<sequence length="421" mass="47654">MDDPYPSLIFGLFALLLAAVLSAMMWVLTASQWWQAKHLKVAQSLNERILTYFSRHLLRLVLTIKTAHYAALGAAVLAFMQTANQWLQITLAPVHDSLDIFLLGLMALLLAFVYVAFSSLAIRGFSEYAPNDFMNWAALPLYTLYLVLYPVVELMRRWVLLQNKQNISPESKLAPLAVGLHTWAMPLLSAQNDTTQNSLSVQIYRNALELPTLRVRDCMIPRTEIAAIDKNNDVEALAQKFIETGYSKILVYEESIDNIVGYCHSSELFKKPKSIDQILTTVPSVPETMSAEDLLLFFNKEHRSIAVVIDEFGGTAGLICIEDVMEEIFGEIKDEHDEDTLEEKALAENMYLLNARLEVYYLNQKYDWQIPEGDYETLGGYILSIYENIPDVGTVVEAPPFSFKILGKTDARLHLVEMTIL</sequence>
<reference evidence="6 7" key="1">
    <citation type="submission" date="2016-10" db="EMBL/GenBank/DDBJ databases">
        <authorList>
            <person name="de Groot N.N."/>
        </authorList>
    </citation>
    <scope>NUCLEOTIDE SEQUENCE [LARGE SCALE GENOMIC DNA]</scope>
    <source>
        <strain evidence="6 7">DSM 6793</strain>
    </source>
</reference>
<dbReference type="AlphaFoldDB" id="A0A1I1LNE6"/>
<dbReference type="InterPro" id="IPR000644">
    <property type="entry name" value="CBS_dom"/>
</dbReference>
<evidence type="ECO:0000313" key="7">
    <source>
        <dbReference type="Proteomes" id="UP000199514"/>
    </source>
</evidence>
<dbReference type="RefSeq" id="WP_091514492.1">
    <property type="nucleotide sequence ID" value="NZ_FOLE01000009.1"/>
</dbReference>
<evidence type="ECO:0000259" key="5">
    <source>
        <dbReference type="PROSITE" id="PS51371"/>
    </source>
</evidence>
<dbReference type="Gene3D" id="3.10.580.10">
    <property type="entry name" value="CBS-domain"/>
    <property type="match status" value="1"/>
</dbReference>